<name>A0A2T0WNL6_9RHOB</name>
<evidence type="ECO:0000256" key="1">
    <source>
        <dbReference type="ARBA" id="ARBA00009477"/>
    </source>
</evidence>
<keyword evidence="2" id="KW-0175">Coiled coil</keyword>
<evidence type="ECO:0000313" key="7">
    <source>
        <dbReference type="Proteomes" id="UP000238392"/>
    </source>
</evidence>
<proteinExistence type="inferred from homology"/>
<feature type="domain" description="Multidrug resistance protein MdtA-like barrel-sandwich hybrid" evidence="4">
    <location>
        <begin position="59"/>
        <end position="206"/>
    </location>
</feature>
<accession>A0A2T0WNL6</accession>
<dbReference type="RefSeq" id="WP_106265334.1">
    <property type="nucleotide sequence ID" value="NZ_PVTQ01000008.1"/>
</dbReference>
<protein>
    <submittedName>
        <fullName evidence="6">RND family efflux transporter MFP subunit</fullName>
    </submittedName>
</protein>
<keyword evidence="3" id="KW-0732">Signal</keyword>
<sequence>MIPFRRLLQTAALCALPVTAGAQAADVPQVDYATVGLSSTAPVLGGFTTCRAELELAFAVSGLVETTLVDEGQTVKTGDVLMRLDQEVERIELLRRQAVMEDDAELRAAIARADIALRQKEAAERLHASTGGISREEVQNRTLAHELAVIEISRLEAQAKINALDYDTAQENLVRRTLVAPSEGIISKIEIQTGESAQANDPVMMLCDLSQLEFKASIPVTYADRLSKGMKVQVQITSRSAAVDGTVKFVSPVVDSASGLQEVKVLIDEAHDWLRPGMNAVLVSAP</sequence>
<dbReference type="Gene3D" id="2.40.30.170">
    <property type="match status" value="1"/>
</dbReference>
<keyword evidence="7" id="KW-1185">Reference proteome</keyword>
<comment type="similarity">
    <text evidence="1">Belongs to the membrane fusion protein (MFP) (TC 8.A.1) family.</text>
</comment>
<dbReference type="OrthoDB" id="9813967at2"/>
<evidence type="ECO:0000259" key="5">
    <source>
        <dbReference type="Pfam" id="PF25954"/>
    </source>
</evidence>
<comment type="caution">
    <text evidence="6">The sequence shown here is derived from an EMBL/GenBank/DDBJ whole genome shotgun (WGS) entry which is preliminary data.</text>
</comment>
<evidence type="ECO:0000256" key="3">
    <source>
        <dbReference type="SAM" id="SignalP"/>
    </source>
</evidence>
<evidence type="ECO:0000256" key="2">
    <source>
        <dbReference type="SAM" id="Coils"/>
    </source>
</evidence>
<feature type="signal peptide" evidence="3">
    <location>
        <begin position="1"/>
        <end position="24"/>
    </location>
</feature>
<dbReference type="Pfam" id="PF25954">
    <property type="entry name" value="Beta-barrel_RND_2"/>
    <property type="match status" value="1"/>
</dbReference>
<feature type="coiled-coil region" evidence="2">
    <location>
        <begin position="81"/>
        <end position="126"/>
    </location>
</feature>
<dbReference type="NCBIfam" id="TIGR01730">
    <property type="entry name" value="RND_mfp"/>
    <property type="match status" value="1"/>
</dbReference>
<dbReference type="GO" id="GO:0015562">
    <property type="term" value="F:efflux transmembrane transporter activity"/>
    <property type="evidence" value="ECO:0007669"/>
    <property type="project" value="TreeGrafter"/>
</dbReference>
<dbReference type="PANTHER" id="PTHR30469:SF15">
    <property type="entry name" value="HLYD FAMILY OF SECRETION PROTEINS"/>
    <property type="match status" value="1"/>
</dbReference>
<dbReference type="Gene3D" id="2.40.50.100">
    <property type="match status" value="1"/>
</dbReference>
<gene>
    <name evidence="6" type="ORF">CLV74_10892</name>
</gene>
<dbReference type="Pfam" id="PF25917">
    <property type="entry name" value="BSH_RND"/>
    <property type="match status" value="1"/>
</dbReference>
<feature type="chain" id="PRO_5015437989" evidence="3">
    <location>
        <begin position="25"/>
        <end position="286"/>
    </location>
</feature>
<dbReference type="GO" id="GO:1990281">
    <property type="term" value="C:efflux pump complex"/>
    <property type="evidence" value="ECO:0007669"/>
    <property type="project" value="TreeGrafter"/>
</dbReference>
<dbReference type="InterPro" id="IPR058792">
    <property type="entry name" value="Beta-barrel_RND_2"/>
</dbReference>
<evidence type="ECO:0000259" key="4">
    <source>
        <dbReference type="Pfam" id="PF25917"/>
    </source>
</evidence>
<evidence type="ECO:0000313" key="6">
    <source>
        <dbReference type="EMBL" id="PRY88287.1"/>
    </source>
</evidence>
<dbReference type="InterPro" id="IPR006143">
    <property type="entry name" value="RND_pump_MFP"/>
</dbReference>
<organism evidence="6 7">
    <name type="scientific">Donghicola tyrosinivorans</name>
    <dbReference type="NCBI Taxonomy" id="1652492"/>
    <lineage>
        <taxon>Bacteria</taxon>
        <taxon>Pseudomonadati</taxon>
        <taxon>Pseudomonadota</taxon>
        <taxon>Alphaproteobacteria</taxon>
        <taxon>Rhodobacterales</taxon>
        <taxon>Roseobacteraceae</taxon>
        <taxon>Donghicola</taxon>
    </lineage>
</organism>
<dbReference type="SUPFAM" id="SSF111369">
    <property type="entry name" value="HlyD-like secretion proteins"/>
    <property type="match status" value="1"/>
</dbReference>
<feature type="domain" description="CusB-like beta-barrel" evidence="5">
    <location>
        <begin position="215"/>
        <end position="281"/>
    </location>
</feature>
<dbReference type="InterPro" id="IPR058625">
    <property type="entry name" value="MdtA-like_BSH"/>
</dbReference>
<dbReference type="EMBL" id="PVTQ01000008">
    <property type="protein sequence ID" value="PRY88287.1"/>
    <property type="molecule type" value="Genomic_DNA"/>
</dbReference>
<dbReference type="PANTHER" id="PTHR30469">
    <property type="entry name" value="MULTIDRUG RESISTANCE PROTEIN MDTA"/>
    <property type="match status" value="1"/>
</dbReference>
<dbReference type="Proteomes" id="UP000238392">
    <property type="component" value="Unassembled WGS sequence"/>
</dbReference>
<reference evidence="6 7" key="1">
    <citation type="submission" date="2018-03" db="EMBL/GenBank/DDBJ databases">
        <title>Genomic Encyclopedia of Archaeal and Bacterial Type Strains, Phase II (KMG-II): from individual species to whole genera.</title>
        <authorList>
            <person name="Goeker M."/>
        </authorList>
    </citation>
    <scope>NUCLEOTIDE SEQUENCE [LARGE SCALE GENOMIC DNA]</scope>
    <source>
        <strain evidence="6 7">DSM 100212</strain>
    </source>
</reference>
<dbReference type="AlphaFoldDB" id="A0A2T0WNL6"/>